<proteinExistence type="predicted"/>
<dbReference type="OrthoDB" id="443981at2759"/>
<name>A0A316YT69_9BASI</name>
<feature type="compositionally biased region" description="Polar residues" evidence="3">
    <location>
        <begin position="449"/>
        <end position="458"/>
    </location>
</feature>
<sequence>MGNPLPVNLAQECRKANKIITEFVDPAHGGLDRVIPLSVLKRAQGFAIFSVARIGFLMSARAGSGVVIARLPDNSWSAPSALGLGGLGGGFNAGLDVTDVVVVLNSKSAVRSFMSTGSLQFGGNLGVAIGPLGRSAEASGAVSSQGKVAAMFSYSKSKGLYGGISLEGTVLVERSDANIKAYQRPCSSKSILSGSVDVPSWAGSLISTIEKFTLSGEVRAGMDGDLGMRGARNDEDDDNWYEDYGSGARRGEIDALDREFQASSLGNGNRRRTEDYANRRTGEYAFGSSQGGNLTNSPTKERKGFFGSTSSRAGTDYSGADPRDQDAFSVPSSSPGRNRSSSLLEDGGSYAYSGVRERKAAPVPASRSPTTRSNVLMRNQRGGTGLDGAQFPTHFGRNQDDDDDDIFGDGHAVSSDTTPRYAPNHSPTVGDYGGSTYNPPYVPRKKPTKQATWTSSDSMDSERDEITGARGLGSSSTAYSRSATGSKLLNQENARRNGMDSLDAELQRTSGDHFAGADANRRDVGAGWRSDYGLPREDEVTDKPQRPQYQKRSSSTRDIWNRVRGNSRTTPPPNLTADTSSPRNNRSSPSRSPSPDLLGSSPPTTASGSASGGNNFQAAESQVIASFDFEAQQPDDISFKRGDVIDVIKRTNNREDWWMGRNASSTAKRGATVGTFPANFTTDV</sequence>
<evidence type="ECO:0000313" key="6">
    <source>
        <dbReference type="Proteomes" id="UP000245768"/>
    </source>
</evidence>
<feature type="compositionally biased region" description="Low complexity" evidence="3">
    <location>
        <begin position="580"/>
        <end position="613"/>
    </location>
</feature>
<dbReference type="PRINTS" id="PR00452">
    <property type="entry name" value="SH3DOMAIN"/>
</dbReference>
<dbReference type="GO" id="GO:0030479">
    <property type="term" value="C:actin cortical patch"/>
    <property type="evidence" value="ECO:0007669"/>
    <property type="project" value="TreeGrafter"/>
</dbReference>
<feature type="compositionally biased region" description="Polar residues" evidence="3">
    <location>
        <begin position="367"/>
        <end position="377"/>
    </location>
</feature>
<keyword evidence="6" id="KW-1185">Reference proteome</keyword>
<evidence type="ECO:0000256" key="2">
    <source>
        <dbReference type="PROSITE-ProRule" id="PRU00192"/>
    </source>
</evidence>
<dbReference type="GO" id="GO:0035091">
    <property type="term" value="F:phosphatidylinositol binding"/>
    <property type="evidence" value="ECO:0007669"/>
    <property type="project" value="TreeGrafter"/>
</dbReference>
<dbReference type="SMART" id="SM00326">
    <property type="entry name" value="SH3"/>
    <property type="match status" value="1"/>
</dbReference>
<feature type="domain" description="SH3" evidence="4">
    <location>
        <begin position="618"/>
        <end position="684"/>
    </location>
</feature>
<dbReference type="STRING" id="215250.A0A316YT69"/>
<evidence type="ECO:0000256" key="1">
    <source>
        <dbReference type="ARBA" id="ARBA00022443"/>
    </source>
</evidence>
<evidence type="ECO:0000256" key="3">
    <source>
        <dbReference type="SAM" id="MobiDB-lite"/>
    </source>
</evidence>
<dbReference type="AlphaFoldDB" id="A0A316YT69"/>
<dbReference type="GeneID" id="37046978"/>
<organism evidence="5 6">
    <name type="scientific">Acaromyces ingoldii</name>
    <dbReference type="NCBI Taxonomy" id="215250"/>
    <lineage>
        <taxon>Eukaryota</taxon>
        <taxon>Fungi</taxon>
        <taxon>Dikarya</taxon>
        <taxon>Basidiomycota</taxon>
        <taxon>Ustilaginomycotina</taxon>
        <taxon>Exobasidiomycetes</taxon>
        <taxon>Exobasidiales</taxon>
        <taxon>Cryptobasidiaceae</taxon>
        <taxon>Acaromyces</taxon>
    </lineage>
</organism>
<dbReference type="GO" id="GO:0051666">
    <property type="term" value="P:actin cortical patch localization"/>
    <property type="evidence" value="ECO:0007669"/>
    <property type="project" value="TreeGrafter"/>
</dbReference>
<feature type="compositionally biased region" description="Basic and acidic residues" evidence="3">
    <location>
        <begin position="534"/>
        <end position="545"/>
    </location>
</feature>
<accession>A0A316YT69</accession>
<dbReference type="FunCoup" id="A0A316YT69">
    <property type="interactions" value="31"/>
</dbReference>
<dbReference type="Gene3D" id="2.30.30.40">
    <property type="entry name" value="SH3 Domains"/>
    <property type="match status" value="1"/>
</dbReference>
<feature type="region of interest" description="Disordered" evidence="3">
    <location>
        <begin position="283"/>
        <end position="494"/>
    </location>
</feature>
<dbReference type="InterPro" id="IPR036028">
    <property type="entry name" value="SH3-like_dom_sf"/>
</dbReference>
<dbReference type="Proteomes" id="UP000245768">
    <property type="component" value="Unassembled WGS sequence"/>
</dbReference>
<feature type="compositionally biased region" description="Low complexity" evidence="3">
    <location>
        <begin position="329"/>
        <end position="342"/>
    </location>
</feature>
<dbReference type="Pfam" id="PF04366">
    <property type="entry name" value="Ysc84"/>
    <property type="match status" value="1"/>
</dbReference>
<dbReference type="GO" id="GO:0051017">
    <property type="term" value="P:actin filament bundle assembly"/>
    <property type="evidence" value="ECO:0007669"/>
    <property type="project" value="TreeGrafter"/>
</dbReference>
<dbReference type="PANTHER" id="PTHR15629">
    <property type="entry name" value="SH3YL1 PROTEIN"/>
    <property type="match status" value="1"/>
</dbReference>
<dbReference type="CDD" id="cd00174">
    <property type="entry name" value="SH3"/>
    <property type="match status" value="1"/>
</dbReference>
<dbReference type="Pfam" id="PF00018">
    <property type="entry name" value="SH3_1"/>
    <property type="match status" value="1"/>
</dbReference>
<evidence type="ECO:0000259" key="4">
    <source>
        <dbReference type="PROSITE" id="PS50002"/>
    </source>
</evidence>
<dbReference type="GO" id="GO:0051015">
    <property type="term" value="F:actin filament binding"/>
    <property type="evidence" value="ECO:0007669"/>
    <property type="project" value="TreeGrafter"/>
</dbReference>
<dbReference type="InParanoid" id="A0A316YT69"/>
<dbReference type="InterPro" id="IPR051702">
    <property type="entry name" value="SH3_domain_YSC84-like"/>
</dbReference>
<gene>
    <name evidence="5" type="ORF">FA10DRAFT_302122</name>
</gene>
<dbReference type="PANTHER" id="PTHR15629:SF2">
    <property type="entry name" value="SH3 DOMAIN-CONTAINING YSC84-LIKE PROTEIN 1"/>
    <property type="match status" value="1"/>
</dbReference>
<reference evidence="5 6" key="1">
    <citation type="journal article" date="2018" name="Mol. Biol. Evol.">
        <title>Broad Genomic Sampling Reveals a Smut Pathogenic Ancestry of the Fungal Clade Ustilaginomycotina.</title>
        <authorList>
            <person name="Kijpornyongpan T."/>
            <person name="Mondo S.J."/>
            <person name="Barry K."/>
            <person name="Sandor L."/>
            <person name="Lee J."/>
            <person name="Lipzen A."/>
            <person name="Pangilinan J."/>
            <person name="LaButti K."/>
            <person name="Hainaut M."/>
            <person name="Henrissat B."/>
            <person name="Grigoriev I.V."/>
            <person name="Spatafora J.W."/>
            <person name="Aime M.C."/>
        </authorList>
    </citation>
    <scope>NUCLEOTIDE SEQUENCE [LARGE SCALE GENOMIC DNA]</scope>
    <source>
        <strain evidence="5 6">MCA 4198</strain>
    </source>
</reference>
<dbReference type="InterPro" id="IPR001452">
    <property type="entry name" value="SH3_domain"/>
</dbReference>
<dbReference type="InterPro" id="IPR007461">
    <property type="entry name" value="Ysc84_actin-binding"/>
</dbReference>
<dbReference type="SUPFAM" id="SSF50044">
    <property type="entry name" value="SH3-domain"/>
    <property type="match status" value="1"/>
</dbReference>
<feature type="compositionally biased region" description="Polar residues" evidence="3">
    <location>
        <begin position="287"/>
        <end position="298"/>
    </location>
</feature>
<evidence type="ECO:0000313" key="5">
    <source>
        <dbReference type="EMBL" id="PWN90935.1"/>
    </source>
</evidence>
<dbReference type="EMBL" id="KZ819636">
    <property type="protein sequence ID" value="PWN90935.1"/>
    <property type="molecule type" value="Genomic_DNA"/>
</dbReference>
<feature type="region of interest" description="Disordered" evidence="3">
    <location>
        <begin position="510"/>
        <end position="615"/>
    </location>
</feature>
<dbReference type="PROSITE" id="PS50002">
    <property type="entry name" value="SH3"/>
    <property type="match status" value="1"/>
</dbReference>
<dbReference type="RefSeq" id="XP_025378133.1">
    <property type="nucleotide sequence ID" value="XM_025525062.1"/>
</dbReference>
<protein>
    <submittedName>
        <fullName evidence="5">DUF500-domain-containing protein</fullName>
    </submittedName>
</protein>
<feature type="compositionally biased region" description="Polar residues" evidence="3">
    <location>
        <begin position="547"/>
        <end position="569"/>
    </location>
</feature>
<keyword evidence="1 2" id="KW-0728">SH3 domain</keyword>
<feature type="compositionally biased region" description="Polar residues" evidence="3">
    <location>
        <begin position="473"/>
        <end position="492"/>
    </location>
</feature>